<dbReference type="InterPro" id="IPR029058">
    <property type="entry name" value="AB_hydrolase_fold"/>
</dbReference>
<dbReference type="GO" id="GO:0016787">
    <property type="term" value="F:hydrolase activity"/>
    <property type="evidence" value="ECO:0007669"/>
    <property type="project" value="UniProtKB-KW"/>
</dbReference>
<dbReference type="InterPro" id="IPR003140">
    <property type="entry name" value="PLipase/COase/thioEstase"/>
</dbReference>
<sequence length="213" mass="23664">MTQNNNKHTLDIHLPDKGKSLQEAKKALIMIHGRGAAAEDMLALSNHLRVQDYAILAPQATNYTWYPNSFLVDTVQNEPWLSSAVDIIHQTVQKVIKAGIAQQDIYFFGFSQGACLTLEYMARNAGRYGGAVAIIGGLIGQKLNKDQYKGDFKGTPIFIGTSNPDFHVPIERVYATQNILTDMHAEVTLKEYAGMGHTINQEEIDLANQLIFK</sequence>
<keyword evidence="2" id="KW-0378">Hydrolase</keyword>
<evidence type="ECO:0000259" key="3">
    <source>
        <dbReference type="Pfam" id="PF02230"/>
    </source>
</evidence>
<dbReference type="SUPFAM" id="SSF53474">
    <property type="entry name" value="alpha/beta-Hydrolases"/>
    <property type="match status" value="1"/>
</dbReference>
<dbReference type="AlphaFoldDB" id="A0A5B8VKE0"/>
<dbReference type="OrthoDB" id="9801763at2"/>
<evidence type="ECO:0000256" key="2">
    <source>
        <dbReference type="ARBA" id="ARBA00022801"/>
    </source>
</evidence>
<dbReference type="EMBL" id="CP042434">
    <property type="protein sequence ID" value="QEC71653.1"/>
    <property type="molecule type" value="Genomic_DNA"/>
</dbReference>
<dbReference type="Pfam" id="PF02230">
    <property type="entry name" value="Abhydrolase_2"/>
    <property type="match status" value="1"/>
</dbReference>
<evidence type="ECO:0000313" key="5">
    <source>
        <dbReference type="Proteomes" id="UP000321291"/>
    </source>
</evidence>
<name>A0A5B8VKE0_9BACT</name>
<dbReference type="InterPro" id="IPR050565">
    <property type="entry name" value="LYPA1-2/EST-like"/>
</dbReference>
<proteinExistence type="inferred from homology"/>
<dbReference type="PANTHER" id="PTHR10655">
    <property type="entry name" value="LYSOPHOSPHOLIPASE-RELATED"/>
    <property type="match status" value="1"/>
</dbReference>
<reference evidence="4 5" key="1">
    <citation type="journal article" date="2017" name="Int. J. Syst. Evol. Microbiol.">
        <title>Arachidicoccus ginsenosidivorans sp. nov., with ginsenoside-converting activity isolated from ginseng cultivating soil.</title>
        <authorList>
            <person name="Siddiqi M.Z."/>
            <person name="Aslam Z."/>
            <person name="Im W.T."/>
        </authorList>
    </citation>
    <scope>NUCLEOTIDE SEQUENCE [LARGE SCALE GENOMIC DNA]</scope>
    <source>
        <strain evidence="4 5">Gsoil 809</strain>
    </source>
</reference>
<dbReference type="Proteomes" id="UP000321291">
    <property type="component" value="Chromosome"/>
</dbReference>
<protein>
    <submittedName>
        <fullName evidence="4">Phospholipase</fullName>
    </submittedName>
</protein>
<dbReference type="RefSeq" id="WP_146781030.1">
    <property type="nucleotide sequence ID" value="NZ_CP042434.1"/>
</dbReference>
<feature type="domain" description="Phospholipase/carboxylesterase/thioesterase" evidence="3">
    <location>
        <begin position="22"/>
        <end position="209"/>
    </location>
</feature>
<organism evidence="4 5">
    <name type="scientific">Arachidicoccus ginsenosidivorans</name>
    <dbReference type="NCBI Taxonomy" id="496057"/>
    <lineage>
        <taxon>Bacteria</taxon>
        <taxon>Pseudomonadati</taxon>
        <taxon>Bacteroidota</taxon>
        <taxon>Chitinophagia</taxon>
        <taxon>Chitinophagales</taxon>
        <taxon>Chitinophagaceae</taxon>
        <taxon>Arachidicoccus</taxon>
    </lineage>
</organism>
<dbReference type="PANTHER" id="PTHR10655:SF17">
    <property type="entry name" value="LYSOPHOSPHOLIPASE-LIKE PROTEIN 1"/>
    <property type="match status" value="1"/>
</dbReference>
<accession>A0A5B8VKE0</accession>
<gene>
    <name evidence="4" type="ORF">FSB73_08255</name>
</gene>
<evidence type="ECO:0000256" key="1">
    <source>
        <dbReference type="ARBA" id="ARBA00006499"/>
    </source>
</evidence>
<comment type="similarity">
    <text evidence="1">Belongs to the AB hydrolase superfamily. AB hydrolase 2 family.</text>
</comment>
<keyword evidence="5" id="KW-1185">Reference proteome</keyword>
<dbReference type="KEGG" id="agi:FSB73_08255"/>
<dbReference type="Gene3D" id="3.40.50.1820">
    <property type="entry name" value="alpha/beta hydrolase"/>
    <property type="match status" value="1"/>
</dbReference>
<evidence type="ECO:0000313" key="4">
    <source>
        <dbReference type="EMBL" id="QEC71653.1"/>
    </source>
</evidence>